<dbReference type="PANTHER" id="PTHR30579">
    <property type="entry name" value="TRANSCRIPTIONAL REGULATOR"/>
    <property type="match status" value="1"/>
</dbReference>
<evidence type="ECO:0000256" key="3">
    <source>
        <dbReference type="ARBA" id="ARBA00023125"/>
    </source>
</evidence>
<evidence type="ECO:0000256" key="2">
    <source>
        <dbReference type="ARBA" id="ARBA00023015"/>
    </source>
</evidence>
<dbReference type="NCBIfam" id="TIGR03298">
    <property type="entry name" value="argP"/>
    <property type="match status" value="1"/>
</dbReference>
<dbReference type="NCBIfam" id="NF002964">
    <property type="entry name" value="PRK03635.1"/>
    <property type="match status" value="1"/>
</dbReference>
<dbReference type="GO" id="GO:0003700">
    <property type="term" value="F:DNA-binding transcription factor activity"/>
    <property type="evidence" value="ECO:0007669"/>
    <property type="project" value="InterPro"/>
</dbReference>
<dbReference type="InterPro" id="IPR036390">
    <property type="entry name" value="WH_DNA-bd_sf"/>
</dbReference>
<accession>A0A1W6L9F9</accession>
<dbReference type="InterPro" id="IPR017685">
    <property type="entry name" value="ArgP"/>
</dbReference>
<keyword evidence="3" id="KW-0238">DNA-binding</keyword>
<evidence type="ECO:0000256" key="4">
    <source>
        <dbReference type="ARBA" id="ARBA00023163"/>
    </source>
</evidence>
<keyword evidence="2" id="KW-0805">Transcription regulation</keyword>
<evidence type="ECO:0000313" key="5">
    <source>
        <dbReference type="EMBL" id="ARN20870.1"/>
    </source>
</evidence>
<dbReference type="Proteomes" id="UP000193427">
    <property type="component" value="Chromosome"/>
</dbReference>
<dbReference type="Pfam" id="PF03466">
    <property type="entry name" value="LysR_substrate"/>
    <property type="match status" value="1"/>
</dbReference>
<dbReference type="NCBIfam" id="NF009888">
    <property type="entry name" value="PRK13348.1"/>
    <property type="match status" value="1"/>
</dbReference>
<keyword evidence="4" id="KW-0804">Transcription</keyword>
<dbReference type="InterPro" id="IPR005119">
    <property type="entry name" value="LysR_subst-bd"/>
</dbReference>
<dbReference type="InterPro" id="IPR036388">
    <property type="entry name" value="WH-like_DNA-bd_sf"/>
</dbReference>
<reference evidence="5 6" key="1">
    <citation type="submission" date="2016-04" db="EMBL/GenBank/DDBJ databases">
        <title>Complete genome sequence of natural rubber-degrading, novel Gram-negative bacterium, Rhizobacter gummiphilus strain NS21.</title>
        <authorList>
            <person name="Tabata M."/>
            <person name="Kasai D."/>
            <person name="Fukuda M."/>
        </authorList>
    </citation>
    <scope>NUCLEOTIDE SEQUENCE [LARGE SCALE GENOMIC DNA]</scope>
    <source>
        <strain evidence="5 6">NS21</strain>
    </source>
</reference>
<dbReference type="KEGG" id="rgu:A4W93_13720"/>
<comment type="similarity">
    <text evidence="1">Belongs to the LysR transcriptional regulatory family.</text>
</comment>
<name>A0A1W6L9F9_9BURK</name>
<dbReference type="PANTHER" id="PTHR30579:SF2">
    <property type="entry name" value="HTH-TYPE TRANSCRIPTIONAL REGULATOR ARGP"/>
    <property type="match status" value="1"/>
</dbReference>
<dbReference type="RefSeq" id="WP_085751150.1">
    <property type="nucleotide sequence ID" value="NZ_BSPR01000007.1"/>
</dbReference>
<dbReference type="Gene3D" id="3.40.190.290">
    <property type="match status" value="1"/>
</dbReference>
<dbReference type="GO" id="GO:0003677">
    <property type="term" value="F:DNA binding"/>
    <property type="evidence" value="ECO:0007669"/>
    <property type="project" value="UniProtKB-KW"/>
</dbReference>
<proteinExistence type="inferred from homology"/>
<gene>
    <name evidence="5" type="ORF">A4W93_13720</name>
</gene>
<dbReference type="Gene3D" id="1.10.10.10">
    <property type="entry name" value="Winged helix-like DNA-binding domain superfamily/Winged helix DNA-binding domain"/>
    <property type="match status" value="1"/>
</dbReference>
<dbReference type="InterPro" id="IPR050176">
    <property type="entry name" value="LTTR"/>
</dbReference>
<dbReference type="SUPFAM" id="SSF46785">
    <property type="entry name" value="Winged helix' DNA-binding domain"/>
    <property type="match status" value="1"/>
</dbReference>
<evidence type="ECO:0000313" key="6">
    <source>
        <dbReference type="Proteomes" id="UP000193427"/>
    </source>
</evidence>
<organism evidence="5 6">
    <name type="scientific">Piscinibacter gummiphilus</name>
    <dbReference type="NCBI Taxonomy" id="946333"/>
    <lineage>
        <taxon>Bacteria</taxon>
        <taxon>Pseudomonadati</taxon>
        <taxon>Pseudomonadota</taxon>
        <taxon>Betaproteobacteria</taxon>
        <taxon>Burkholderiales</taxon>
        <taxon>Sphaerotilaceae</taxon>
        <taxon>Piscinibacter</taxon>
    </lineage>
</organism>
<keyword evidence="6" id="KW-1185">Reference proteome</keyword>
<dbReference type="InterPro" id="IPR000847">
    <property type="entry name" value="LysR_HTH_N"/>
</dbReference>
<dbReference type="PRINTS" id="PR00039">
    <property type="entry name" value="HTHLYSR"/>
</dbReference>
<dbReference type="SUPFAM" id="SSF53850">
    <property type="entry name" value="Periplasmic binding protein-like II"/>
    <property type="match status" value="1"/>
</dbReference>
<evidence type="ECO:0000256" key="1">
    <source>
        <dbReference type="ARBA" id="ARBA00009437"/>
    </source>
</evidence>
<dbReference type="PROSITE" id="PS50931">
    <property type="entry name" value="HTH_LYSR"/>
    <property type="match status" value="1"/>
</dbReference>
<dbReference type="EMBL" id="CP015118">
    <property type="protein sequence ID" value="ARN20870.1"/>
    <property type="molecule type" value="Genomic_DNA"/>
</dbReference>
<protein>
    <submittedName>
        <fullName evidence="5">LysR family transcriptional regulator</fullName>
    </submittedName>
</protein>
<dbReference type="AlphaFoldDB" id="A0A1W6L9F9"/>
<dbReference type="OrthoDB" id="3252676at2"/>
<sequence>MLDYASLAAVAQVVRDGSFERAARALHVTPSAISQRIRLLEERMGLALIVRGTPCTATAAGQRLCRHVEQVGMLEHDLHRALPAMGQLGDPAARLTLKVAVNADSLDSWFVGAAARFCETEAALVDVSIDDQDHTAEWLRSGAVIAAVTASAKPIQGCRSIPLGRMPYVATASPAFVKRYLKNGVDAASLAETPCMTFSRKDALQADWLRQVCGRSVEVPRHWLPSSQAFVAGALTGLGWGMNPRMFVADLLKRGKLVELVPGTDLSVALHWQHARLQIPMLDRLTEAVVTTARDKLVQET</sequence>
<dbReference type="Pfam" id="PF00126">
    <property type="entry name" value="HTH_1"/>
    <property type="match status" value="1"/>
</dbReference>